<dbReference type="PANTHER" id="PTHR13378:SF1">
    <property type="entry name" value="RAGULATOR COMPLEX PROTEIN LAMTOR3"/>
    <property type="match status" value="1"/>
</dbReference>
<organism evidence="2 3">
    <name type="scientific">Furculomyces boomerangus</name>
    <dbReference type="NCBI Taxonomy" id="61424"/>
    <lineage>
        <taxon>Eukaryota</taxon>
        <taxon>Fungi</taxon>
        <taxon>Fungi incertae sedis</taxon>
        <taxon>Zoopagomycota</taxon>
        <taxon>Kickxellomycotina</taxon>
        <taxon>Harpellomycetes</taxon>
        <taxon>Harpellales</taxon>
        <taxon>Harpellaceae</taxon>
        <taxon>Furculomyces</taxon>
    </lineage>
</organism>
<reference evidence="2 3" key="1">
    <citation type="journal article" date="2018" name="MBio">
        <title>Comparative Genomics Reveals the Core Gene Toolbox for the Fungus-Insect Symbiosis.</title>
        <authorList>
            <person name="Wang Y."/>
            <person name="Stata M."/>
            <person name="Wang W."/>
            <person name="Stajich J.E."/>
            <person name="White M.M."/>
            <person name="Moncalvo J.M."/>
        </authorList>
    </citation>
    <scope>NUCLEOTIDE SEQUENCE [LARGE SCALE GENOMIC DNA]</scope>
    <source>
        <strain evidence="2 3">AUS-77-4</strain>
    </source>
</reference>
<dbReference type="Proteomes" id="UP000245699">
    <property type="component" value="Unassembled WGS sequence"/>
</dbReference>
<dbReference type="EMBL" id="MBFT01000590">
    <property type="protein sequence ID" value="PVU88881.1"/>
    <property type="molecule type" value="Genomic_DNA"/>
</dbReference>
<dbReference type="GO" id="GO:0032008">
    <property type="term" value="P:positive regulation of TOR signaling"/>
    <property type="evidence" value="ECO:0007669"/>
    <property type="project" value="TreeGrafter"/>
</dbReference>
<dbReference type="SMART" id="SM01278">
    <property type="entry name" value="MAPKK1_Int"/>
    <property type="match status" value="1"/>
</dbReference>
<accession>A0A2T9Y971</accession>
<dbReference type="GO" id="GO:0071230">
    <property type="term" value="P:cellular response to amino acid stimulus"/>
    <property type="evidence" value="ECO:0007669"/>
    <property type="project" value="TreeGrafter"/>
</dbReference>
<evidence type="ECO:0000256" key="1">
    <source>
        <dbReference type="ARBA" id="ARBA00005356"/>
    </source>
</evidence>
<evidence type="ECO:0000313" key="2">
    <source>
        <dbReference type="EMBL" id="PVU88881.1"/>
    </source>
</evidence>
<dbReference type="Pfam" id="PF08923">
    <property type="entry name" value="MAPKK1_Int"/>
    <property type="match status" value="1"/>
</dbReference>
<sequence>MNNKNVTFSEFLGTSMDLIEGLMLIVITLHGKDILFRNVNQGLDEQKLEQELINQTIKTFDNMEKLGLSTDSVISAMYGGMQIVQFKSGNYYGTMVADSFSNSGQLLELSKSISKALKDLEIDE</sequence>
<dbReference type="Gene3D" id="3.30.450.30">
    <property type="entry name" value="Dynein light chain 2a, cytoplasmic"/>
    <property type="match status" value="1"/>
</dbReference>
<proteinExistence type="inferred from homology"/>
<dbReference type="OrthoDB" id="5591697at2759"/>
<gene>
    <name evidence="2" type="ORF">BB559_005352</name>
</gene>
<keyword evidence="3" id="KW-1185">Reference proteome</keyword>
<evidence type="ECO:0008006" key="4">
    <source>
        <dbReference type="Google" id="ProtNLM"/>
    </source>
</evidence>
<dbReference type="PANTHER" id="PTHR13378">
    <property type="entry name" value="REGULATOR COMPLEX PROTEIN LAMTOR3"/>
    <property type="match status" value="1"/>
</dbReference>
<evidence type="ECO:0000313" key="3">
    <source>
        <dbReference type="Proteomes" id="UP000245699"/>
    </source>
</evidence>
<name>A0A2T9Y971_9FUNG</name>
<comment type="caution">
    <text evidence="2">The sequence shown here is derived from an EMBL/GenBank/DDBJ whole genome shotgun (WGS) entry which is preliminary data.</text>
</comment>
<dbReference type="GO" id="GO:0071986">
    <property type="term" value="C:Ragulator complex"/>
    <property type="evidence" value="ECO:0007669"/>
    <property type="project" value="TreeGrafter"/>
</dbReference>
<protein>
    <recommendedName>
        <fullName evidence="4">Roadblock/LAMTOR2 domain-containing protein</fullName>
    </recommendedName>
</protein>
<dbReference type="AlphaFoldDB" id="A0A2T9Y971"/>
<dbReference type="SUPFAM" id="SSF103196">
    <property type="entry name" value="Roadblock/LC7 domain"/>
    <property type="match status" value="1"/>
</dbReference>
<dbReference type="InterPro" id="IPR015019">
    <property type="entry name" value="LAMTOR3"/>
</dbReference>
<comment type="similarity">
    <text evidence="1">Belongs to the LAMTOR3 family.</text>
</comment>